<dbReference type="PANTHER" id="PTHR23520">
    <property type="entry name" value="TRANSPORTER, PUTATIVE (AFU_ORTHOLOGUE AFUA_3G04000)-RELATED"/>
    <property type="match status" value="1"/>
</dbReference>
<keyword evidence="2" id="KW-0813">Transport</keyword>
<dbReference type="EMBL" id="SLWU01000011">
    <property type="protein sequence ID" value="TCO66234.1"/>
    <property type="molecule type" value="Genomic_DNA"/>
</dbReference>
<feature type="transmembrane region" description="Helical" evidence="6">
    <location>
        <begin position="16"/>
        <end position="37"/>
    </location>
</feature>
<dbReference type="Gene3D" id="1.20.1250.20">
    <property type="entry name" value="MFS general substrate transporter like domains"/>
    <property type="match status" value="1"/>
</dbReference>
<dbReference type="PANTHER" id="PTHR23520:SF5">
    <property type="entry name" value="TRANSPORTER, PUTATIVE (AFU_ORTHOLOGUE AFUA_3G04000)-RELATED"/>
    <property type="match status" value="1"/>
</dbReference>
<evidence type="ECO:0000259" key="7">
    <source>
        <dbReference type="PROSITE" id="PS50850"/>
    </source>
</evidence>
<dbReference type="AlphaFoldDB" id="A0A4R2K1M2"/>
<evidence type="ECO:0000313" key="8">
    <source>
        <dbReference type="EMBL" id="TCO66234.1"/>
    </source>
</evidence>
<evidence type="ECO:0000313" key="9">
    <source>
        <dbReference type="Proteomes" id="UP000294886"/>
    </source>
</evidence>
<dbReference type="RefSeq" id="WP_132039679.1">
    <property type="nucleotide sequence ID" value="NZ_SLWU01000011.1"/>
</dbReference>
<evidence type="ECO:0000256" key="6">
    <source>
        <dbReference type="SAM" id="Phobius"/>
    </source>
</evidence>
<evidence type="ECO:0000256" key="3">
    <source>
        <dbReference type="ARBA" id="ARBA00022692"/>
    </source>
</evidence>
<protein>
    <submittedName>
        <fullName evidence="8">Putative MFS family arabinose efflux permease</fullName>
    </submittedName>
</protein>
<organism evidence="8 9">
    <name type="scientific">Caldanaerobacter subterraneus</name>
    <dbReference type="NCBI Taxonomy" id="911092"/>
    <lineage>
        <taxon>Bacteria</taxon>
        <taxon>Bacillati</taxon>
        <taxon>Bacillota</taxon>
        <taxon>Clostridia</taxon>
        <taxon>Thermoanaerobacterales</taxon>
        <taxon>Thermoanaerobacteraceae</taxon>
        <taxon>Caldanaerobacter</taxon>
    </lineage>
</organism>
<accession>A0A4R2K1M2</accession>
<dbReference type="InterPro" id="IPR011701">
    <property type="entry name" value="MFS"/>
</dbReference>
<evidence type="ECO:0000256" key="2">
    <source>
        <dbReference type="ARBA" id="ARBA00022448"/>
    </source>
</evidence>
<dbReference type="Pfam" id="PF07690">
    <property type="entry name" value="MFS_1"/>
    <property type="match status" value="1"/>
</dbReference>
<feature type="transmembrane region" description="Helical" evidence="6">
    <location>
        <begin position="173"/>
        <end position="192"/>
    </location>
</feature>
<feature type="transmembrane region" description="Helical" evidence="6">
    <location>
        <begin position="262"/>
        <end position="283"/>
    </location>
</feature>
<proteinExistence type="predicted"/>
<feature type="transmembrane region" description="Helical" evidence="6">
    <location>
        <begin position="353"/>
        <end position="371"/>
    </location>
</feature>
<dbReference type="InterPro" id="IPR020846">
    <property type="entry name" value="MFS_dom"/>
</dbReference>
<dbReference type="GO" id="GO:0005886">
    <property type="term" value="C:plasma membrane"/>
    <property type="evidence" value="ECO:0007669"/>
    <property type="project" value="UniProtKB-SubCell"/>
</dbReference>
<feature type="transmembrane region" description="Helical" evidence="6">
    <location>
        <begin position="141"/>
        <end position="161"/>
    </location>
</feature>
<evidence type="ECO:0000256" key="5">
    <source>
        <dbReference type="ARBA" id="ARBA00023136"/>
    </source>
</evidence>
<dbReference type="GO" id="GO:0022857">
    <property type="term" value="F:transmembrane transporter activity"/>
    <property type="evidence" value="ECO:0007669"/>
    <property type="project" value="InterPro"/>
</dbReference>
<evidence type="ECO:0000256" key="1">
    <source>
        <dbReference type="ARBA" id="ARBA00004651"/>
    </source>
</evidence>
<keyword evidence="4 6" id="KW-1133">Transmembrane helix</keyword>
<feature type="domain" description="Major facilitator superfamily (MFS) profile" evidence="7">
    <location>
        <begin position="13"/>
        <end position="402"/>
    </location>
</feature>
<comment type="subcellular location">
    <subcellularLocation>
        <location evidence="1">Cell membrane</location>
        <topology evidence="1">Multi-pass membrane protein</topology>
    </subcellularLocation>
</comment>
<dbReference type="SUPFAM" id="SSF103473">
    <property type="entry name" value="MFS general substrate transporter"/>
    <property type="match status" value="1"/>
</dbReference>
<feature type="transmembrane region" description="Helical" evidence="6">
    <location>
        <begin position="377"/>
        <end position="398"/>
    </location>
</feature>
<gene>
    <name evidence="8" type="ORF">EV203_11110</name>
</gene>
<sequence>MGLFDQIKFLPREVKIFVATEAFLGIGMGILGFVLNFHFLALNISPEEIGALNSIGTFVMGLFSLPAGFMARHFGRKRVFITGIVLIGLGYLMFGIGTTLYAFYPAQIIQFIGVSLLVSTEIQLLFSYAGSNEMETLSYSLLFAVFTLFSGIGTLMGGFIPQFLKYGTTKYQWSIYISALSIFLVAILRGLFLPCRNNNRLNSAEKIETKNLTENFKEHLNSKIIILTLYLFLMGIVFSLVIPFQNVIIKFTTGWHDEAVSYVLTANGIILFFASIIMPWLINELGVIRSYYYVYAINIGLAFILYFKMLPIAFVLIFLLRSGSFTLFLNMVDSQTMSAVEEDKRDFFGGARTFLRSIGGAIGSFIAGYVIQRGKSTLPFLITSLVLLISFVYFEFLVKPIFIKELEKKEEGM</sequence>
<feature type="transmembrane region" description="Helical" evidence="6">
    <location>
        <begin position="224"/>
        <end position="242"/>
    </location>
</feature>
<dbReference type="Proteomes" id="UP000294886">
    <property type="component" value="Unassembled WGS sequence"/>
</dbReference>
<keyword evidence="5 6" id="KW-0472">Membrane</keyword>
<evidence type="ECO:0000256" key="4">
    <source>
        <dbReference type="ARBA" id="ARBA00022989"/>
    </source>
</evidence>
<dbReference type="PROSITE" id="PS50850">
    <property type="entry name" value="MFS"/>
    <property type="match status" value="1"/>
</dbReference>
<comment type="caution">
    <text evidence="8">The sequence shown here is derived from an EMBL/GenBank/DDBJ whole genome shotgun (WGS) entry which is preliminary data.</text>
</comment>
<dbReference type="InterPro" id="IPR036259">
    <property type="entry name" value="MFS_trans_sf"/>
</dbReference>
<feature type="transmembrane region" description="Helical" evidence="6">
    <location>
        <begin position="49"/>
        <end position="67"/>
    </location>
</feature>
<name>A0A4R2K1M2_9THEO</name>
<feature type="transmembrane region" description="Helical" evidence="6">
    <location>
        <begin position="108"/>
        <end position="129"/>
    </location>
</feature>
<feature type="transmembrane region" description="Helical" evidence="6">
    <location>
        <begin position="79"/>
        <end position="102"/>
    </location>
</feature>
<keyword evidence="3 6" id="KW-0812">Transmembrane</keyword>
<reference evidence="8 9" key="1">
    <citation type="submission" date="2019-03" db="EMBL/GenBank/DDBJ databases">
        <title>Genomic Encyclopedia of Type Strains, Phase IV (KMG-IV): sequencing the most valuable type-strain genomes for metagenomic binning, comparative biology and taxonomic classification.</title>
        <authorList>
            <person name="Goeker M."/>
        </authorList>
    </citation>
    <scope>NUCLEOTIDE SEQUENCE [LARGE SCALE GENOMIC DNA]</scope>
    <source>
        <strain evidence="8 9">DSM 13054</strain>
    </source>
</reference>